<evidence type="ECO:0000313" key="1">
    <source>
        <dbReference type="Proteomes" id="UP000887565"/>
    </source>
</evidence>
<dbReference type="Proteomes" id="UP000887565">
    <property type="component" value="Unplaced"/>
</dbReference>
<protein>
    <submittedName>
        <fullName evidence="2">Uncharacterized protein</fullName>
    </submittedName>
</protein>
<reference evidence="2" key="1">
    <citation type="submission" date="2022-11" db="UniProtKB">
        <authorList>
            <consortium name="WormBaseParasite"/>
        </authorList>
    </citation>
    <scope>IDENTIFICATION</scope>
</reference>
<organism evidence="1 2">
    <name type="scientific">Romanomermis culicivorax</name>
    <name type="common">Nematode worm</name>
    <dbReference type="NCBI Taxonomy" id="13658"/>
    <lineage>
        <taxon>Eukaryota</taxon>
        <taxon>Metazoa</taxon>
        <taxon>Ecdysozoa</taxon>
        <taxon>Nematoda</taxon>
        <taxon>Enoplea</taxon>
        <taxon>Dorylaimia</taxon>
        <taxon>Mermithida</taxon>
        <taxon>Mermithoidea</taxon>
        <taxon>Mermithidae</taxon>
        <taxon>Romanomermis</taxon>
    </lineage>
</organism>
<accession>A0A915KZK6</accession>
<evidence type="ECO:0000313" key="2">
    <source>
        <dbReference type="WBParaSite" id="nRc.2.0.1.t42942-RA"/>
    </source>
</evidence>
<name>A0A915KZK6_ROMCU</name>
<dbReference type="WBParaSite" id="nRc.2.0.1.t42942-RA">
    <property type="protein sequence ID" value="nRc.2.0.1.t42942-RA"/>
    <property type="gene ID" value="nRc.2.0.1.g42942"/>
</dbReference>
<proteinExistence type="predicted"/>
<dbReference type="AlphaFoldDB" id="A0A915KZK6"/>
<sequence>MARIPIFDDSGSGSKKCSKDSFSSILECKNPKIFRTYALEQEIKKSFIEITKLKEKQNQELECKTK</sequence>
<keyword evidence="1" id="KW-1185">Reference proteome</keyword>